<dbReference type="EMBL" id="NRRV01000034">
    <property type="protein sequence ID" value="MBK1631879.1"/>
    <property type="molecule type" value="Genomic_DNA"/>
</dbReference>
<dbReference type="InterPro" id="IPR027417">
    <property type="entry name" value="P-loop_NTPase"/>
</dbReference>
<dbReference type="Proteomes" id="UP000748752">
    <property type="component" value="Unassembled WGS sequence"/>
</dbReference>
<sequence>MPRYEVREIIGRLGVVGKLIRKGFGLSPVIGPILRARFKSVAYDLKIACLEDEDQGQAAPDRRYRQEEIEETVVCLKSLMDDVALSSFIAATYAQCHFIGLVRNGFAFCDGVVRRGGSAEDAARLYSRTVNQILSQAETCEHFDVIRFEDVLEDPFAVSEKLFRFLGLEPSTLEHLRLKAKGKRGASGDYGVGFGEVDRHYWFDREEIVRALDPRIDKRQADCLSLSDRRTFGRIAELELARFGYLE</sequence>
<gene>
    <name evidence="1" type="ORF">CKO31_14270</name>
</gene>
<accession>A0ABS1CIZ1</accession>
<dbReference type="SUPFAM" id="SSF52540">
    <property type="entry name" value="P-loop containing nucleoside triphosphate hydrolases"/>
    <property type="match status" value="1"/>
</dbReference>
<reference evidence="1 2" key="1">
    <citation type="journal article" date="2020" name="Microorganisms">
        <title>Osmotic Adaptation and Compatible Solute Biosynthesis of Phototrophic Bacteria as Revealed from Genome Analyses.</title>
        <authorList>
            <person name="Imhoff J.F."/>
            <person name="Rahn T."/>
            <person name="Kunzel S."/>
            <person name="Keller A."/>
            <person name="Neulinger S.C."/>
        </authorList>
    </citation>
    <scope>NUCLEOTIDE SEQUENCE [LARGE SCALE GENOMIC DNA]</scope>
    <source>
        <strain evidence="1 2">DSM 6210</strain>
    </source>
</reference>
<protein>
    <recommendedName>
        <fullName evidence="3">Sulfotransferase</fullName>
    </recommendedName>
</protein>
<organism evidence="1 2">
    <name type="scientific">Thiohalocapsa halophila</name>
    <dbReference type="NCBI Taxonomy" id="69359"/>
    <lineage>
        <taxon>Bacteria</taxon>
        <taxon>Pseudomonadati</taxon>
        <taxon>Pseudomonadota</taxon>
        <taxon>Gammaproteobacteria</taxon>
        <taxon>Chromatiales</taxon>
        <taxon>Chromatiaceae</taxon>
        <taxon>Thiohalocapsa</taxon>
    </lineage>
</organism>
<comment type="caution">
    <text evidence="1">The sequence shown here is derived from an EMBL/GenBank/DDBJ whole genome shotgun (WGS) entry which is preliminary data.</text>
</comment>
<name>A0ABS1CIZ1_9GAMM</name>
<evidence type="ECO:0000313" key="2">
    <source>
        <dbReference type="Proteomes" id="UP000748752"/>
    </source>
</evidence>
<dbReference type="Gene3D" id="3.40.50.300">
    <property type="entry name" value="P-loop containing nucleotide triphosphate hydrolases"/>
    <property type="match status" value="1"/>
</dbReference>
<keyword evidence="2" id="KW-1185">Reference proteome</keyword>
<proteinExistence type="predicted"/>
<evidence type="ECO:0008006" key="3">
    <source>
        <dbReference type="Google" id="ProtNLM"/>
    </source>
</evidence>
<evidence type="ECO:0000313" key="1">
    <source>
        <dbReference type="EMBL" id="MBK1631879.1"/>
    </source>
</evidence>